<protein>
    <recommendedName>
        <fullName evidence="2">Nucleotidyltransferase family protein</fullName>
    </recommendedName>
</protein>
<dbReference type="EMBL" id="DSTX01000011">
    <property type="protein sequence ID" value="HFK20796.1"/>
    <property type="molecule type" value="Genomic_DNA"/>
</dbReference>
<accession>A0A7C3J3Z9</accession>
<reference evidence="1" key="1">
    <citation type="journal article" date="2020" name="mSystems">
        <title>Genome- and Community-Level Interaction Insights into Carbon Utilization and Element Cycling Functions of Hydrothermarchaeota in Hydrothermal Sediment.</title>
        <authorList>
            <person name="Zhou Z."/>
            <person name="Liu Y."/>
            <person name="Xu W."/>
            <person name="Pan J."/>
            <person name="Luo Z.H."/>
            <person name="Li M."/>
        </authorList>
    </citation>
    <scope>NUCLEOTIDE SEQUENCE [LARGE SCALE GENOMIC DNA]</scope>
    <source>
        <strain evidence="1">SpSt-468</strain>
    </source>
</reference>
<evidence type="ECO:0000313" key="1">
    <source>
        <dbReference type="EMBL" id="HFK20796.1"/>
    </source>
</evidence>
<evidence type="ECO:0008006" key="2">
    <source>
        <dbReference type="Google" id="ProtNLM"/>
    </source>
</evidence>
<name>A0A7C3J3Z9_9CREN</name>
<proteinExistence type="predicted"/>
<comment type="caution">
    <text evidence="1">The sequence shown here is derived from an EMBL/GenBank/DDBJ whole genome shotgun (WGS) entry which is preliminary data.</text>
</comment>
<dbReference type="AlphaFoldDB" id="A0A7C3J3Z9"/>
<gene>
    <name evidence="1" type="ORF">ENS19_05870</name>
</gene>
<organism evidence="1">
    <name type="scientific">Candidatus Methanomethylicus mesodigestus</name>
    <dbReference type="NCBI Taxonomy" id="1867258"/>
    <lineage>
        <taxon>Archaea</taxon>
        <taxon>Thermoproteota</taxon>
        <taxon>Methanosuratincolia</taxon>
        <taxon>Candidatus Methanomethylicales</taxon>
        <taxon>Candidatus Methanomethylicaceae</taxon>
        <taxon>Candidatus Methanomethylicus</taxon>
    </lineage>
</organism>
<sequence length="210" mass="24333">MGFYHPDITEESWKVLLDLNKRYSFILIGGWAVWLYTRALKSKDIDIVVDFEELALLRKEYPLAKNPRLKKYELKRGTTDVYIYVLHYSEFGIPPHLVASHVRSVEGFKVLAPEYLLVLKLTAAMNRELAAKGEKDRIDILSMLVSGSIDLRDFVSICGRNNLNGHLNFFERTVLRSQSEYASLGLTDLRKVRLFKERFSKELQAAKAYR</sequence>